<gene>
    <name evidence="2" type="ORF">H9651_10205</name>
</gene>
<comment type="caution">
    <text evidence="2">The sequence shown here is derived from an EMBL/GenBank/DDBJ whole genome shotgun (WGS) entry which is preliminary data.</text>
</comment>
<evidence type="ECO:0000313" key="3">
    <source>
        <dbReference type="Proteomes" id="UP000648352"/>
    </source>
</evidence>
<sequence length="226" mass="24525">MAAAPRARVATTVQFWWRVAIVVVCVLGLASGNHRLIFFTTQSNVIVFAYFAGALYWMLRRRTPDAPAPRLRGAVTAWILTTALVSHVLLNFGASPLPGLFVADPADALANRSLFILHYVVPGMVLVDWLAFGPRRVVRWRDGLLWLVYPLVYGIITLARAVAFPTIADRFPYPFLNIDELGIGGALLGLVQVVTAIAVVAAIVIGLDRAVAALADRVRRGGQTPG</sequence>
<dbReference type="NCBIfam" id="NF038065">
    <property type="entry name" value="Pr6Pr"/>
    <property type="match status" value="1"/>
</dbReference>
<feature type="transmembrane region" description="Helical" evidence="1">
    <location>
        <begin position="144"/>
        <end position="163"/>
    </location>
</feature>
<feature type="transmembrane region" description="Helical" evidence="1">
    <location>
        <begin position="36"/>
        <end position="59"/>
    </location>
</feature>
<dbReference type="InterPro" id="IPR049713">
    <property type="entry name" value="Pr6Pr-like"/>
</dbReference>
<feature type="transmembrane region" description="Helical" evidence="1">
    <location>
        <begin position="183"/>
        <end position="207"/>
    </location>
</feature>
<reference evidence="2 3" key="1">
    <citation type="submission" date="2020-08" db="EMBL/GenBank/DDBJ databases">
        <title>A Genomic Blueprint of the Chicken Gut Microbiome.</title>
        <authorList>
            <person name="Gilroy R."/>
            <person name="Ravi A."/>
            <person name="Getino M."/>
            <person name="Pursley I."/>
            <person name="Horton D.L."/>
            <person name="Alikhan N.-F."/>
            <person name="Baker D."/>
            <person name="Gharbi K."/>
            <person name="Hall N."/>
            <person name="Watson M."/>
            <person name="Adriaenssens E.M."/>
            <person name="Foster-Nyarko E."/>
            <person name="Jarju S."/>
            <person name="Secka A."/>
            <person name="Antonio M."/>
            <person name="Oren A."/>
            <person name="Chaudhuri R."/>
            <person name="La Ragione R.M."/>
            <person name="Hildebrand F."/>
            <person name="Pallen M.J."/>
        </authorList>
    </citation>
    <scope>NUCLEOTIDE SEQUENCE [LARGE SCALE GENOMIC DNA]</scope>
    <source>
        <strain evidence="2 3">Sa4CUA7</strain>
    </source>
</reference>
<keyword evidence="1" id="KW-0472">Membrane</keyword>
<organism evidence="2 3">
    <name type="scientific">Microbacterium pullorum</name>
    <dbReference type="NCBI Taxonomy" id="2762236"/>
    <lineage>
        <taxon>Bacteria</taxon>
        <taxon>Bacillati</taxon>
        <taxon>Actinomycetota</taxon>
        <taxon>Actinomycetes</taxon>
        <taxon>Micrococcales</taxon>
        <taxon>Microbacteriaceae</taxon>
        <taxon>Microbacterium</taxon>
    </lineage>
</organism>
<feature type="transmembrane region" description="Helical" evidence="1">
    <location>
        <begin position="12"/>
        <end position="30"/>
    </location>
</feature>
<accession>A0ABR8S3H9</accession>
<dbReference type="Proteomes" id="UP000648352">
    <property type="component" value="Unassembled WGS sequence"/>
</dbReference>
<keyword evidence="1" id="KW-0812">Transmembrane</keyword>
<evidence type="ECO:0000313" key="2">
    <source>
        <dbReference type="EMBL" id="MBD7958010.1"/>
    </source>
</evidence>
<dbReference type="EMBL" id="JACSQP010000005">
    <property type="protein sequence ID" value="MBD7958010.1"/>
    <property type="molecule type" value="Genomic_DNA"/>
</dbReference>
<name>A0ABR8S3H9_9MICO</name>
<dbReference type="RefSeq" id="WP_191719195.1">
    <property type="nucleotide sequence ID" value="NZ_JACSQP010000005.1"/>
</dbReference>
<keyword evidence="3" id="KW-1185">Reference proteome</keyword>
<proteinExistence type="predicted"/>
<feature type="transmembrane region" description="Helical" evidence="1">
    <location>
        <begin position="71"/>
        <end position="94"/>
    </location>
</feature>
<feature type="transmembrane region" description="Helical" evidence="1">
    <location>
        <begin position="114"/>
        <end position="132"/>
    </location>
</feature>
<keyword evidence="1" id="KW-1133">Transmembrane helix</keyword>
<evidence type="ECO:0000256" key="1">
    <source>
        <dbReference type="SAM" id="Phobius"/>
    </source>
</evidence>
<protein>
    <submittedName>
        <fullName evidence="2">Pr6Pr family membrane protein</fullName>
    </submittedName>
</protein>